<evidence type="ECO:0000313" key="5">
    <source>
        <dbReference type="EMBL" id="GEO85467.1"/>
    </source>
</evidence>
<keyword evidence="6" id="KW-1185">Reference proteome</keyword>
<keyword evidence="2" id="KW-0238">DNA-binding</keyword>
<dbReference type="SMART" id="SM00347">
    <property type="entry name" value="HTH_MARR"/>
    <property type="match status" value="1"/>
</dbReference>
<reference evidence="5 6" key="1">
    <citation type="submission" date="2019-07" db="EMBL/GenBank/DDBJ databases">
        <title>Whole genome shotgun sequence of Rhizobium naphthalenivorans NBRC 107585.</title>
        <authorList>
            <person name="Hosoyama A."/>
            <person name="Uohara A."/>
            <person name="Ohji S."/>
            <person name="Ichikawa N."/>
        </authorList>
    </citation>
    <scope>NUCLEOTIDE SEQUENCE [LARGE SCALE GENOMIC DNA]</scope>
    <source>
        <strain evidence="5 6">NBRC 107585</strain>
    </source>
</reference>
<proteinExistence type="predicted"/>
<dbReference type="AlphaFoldDB" id="A0A512HJ50"/>
<evidence type="ECO:0000313" key="6">
    <source>
        <dbReference type="Proteomes" id="UP000321717"/>
    </source>
</evidence>
<dbReference type="GO" id="GO:0003700">
    <property type="term" value="F:DNA-binding transcription factor activity"/>
    <property type="evidence" value="ECO:0007669"/>
    <property type="project" value="InterPro"/>
</dbReference>
<name>A0A512HJ50_9HYPH</name>
<organism evidence="5 6">
    <name type="scientific">Ciceribacter naphthalenivorans</name>
    <dbReference type="NCBI Taxonomy" id="1118451"/>
    <lineage>
        <taxon>Bacteria</taxon>
        <taxon>Pseudomonadati</taxon>
        <taxon>Pseudomonadota</taxon>
        <taxon>Alphaproteobacteria</taxon>
        <taxon>Hyphomicrobiales</taxon>
        <taxon>Rhizobiaceae</taxon>
        <taxon>Ciceribacter</taxon>
    </lineage>
</organism>
<dbReference type="PANTHER" id="PTHR33164:SF64">
    <property type="entry name" value="TRANSCRIPTIONAL REGULATOR SLYA"/>
    <property type="match status" value="1"/>
</dbReference>
<dbReference type="PRINTS" id="PR00598">
    <property type="entry name" value="HTHMARR"/>
</dbReference>
<accession>A0A512HJ50</accession>
<dbReference type="GO" id="GO:0003677">
    <property type="term" value="F:DNA binding"/>
    <property type="evidence" value="ECO:0007669"/>
    <property type="project" value="UniProtKB-KW"/>
</dbReference>
<dbReference type="InterPro" id="IPR023187">
    <property type="entry name" value="Tscrpt_reg_MarR-type_CS"/>
</dbReference>
<dbReference type="Gene3D" id="1.10.10.10">
    <property type="entry name" value="Winged helix-like DNA-binding domain superfamily/Winged helix DNA-binding domain"/>
    <property type="match status" value="1"/>
</dbReference>
<dbReference type="GO" id="GO:0006950">
    <property type="term" value="P:response to stress"/>
    <property type="evidence" value="ECO:0007669"/>
    <property type="project" value="TreeGrafter"/>
</dbReference>
<dbReference type="InterPro" id="IPR039422">
    <property type="entry name" value="MarR/SlyA-like"/>
</dbReference>
<evidence type="ECO:0000256" key="1">
    <source>
        <dbReference type="ARBA" id="ARBA00023015"/>
    </source>
</evidence>
<keyword evidence="1" id="KW-0805">Transcription regulation</keyword>
<sequence length="155" mass="17211">MQCKFMKANQRREFGFRLVGLSRRWRHYVDEGVAAAGLSDATWAPLFHLHRAGGGLLQKELAARIGLDGSSLVRLLDILEGLGLLQRHTEADDRRAKRLYLTSAGTERVQEIMGRLVPLENDLLQDLGDAEIAVVLSAFEKIEARIRGGCEPDGC</sequence>
<dbReference type="PROSITE" id="PS50995">
    <property type="entry name" value="HTH_MARR_2"/>
    <property type="match status" value="1"/>
</dbReference>
<protein>
    <submittedName>
        <fullName evidence="5">Transcriptional regulator SlyA</fullName>
    </submittedName>
</protein>
<evidence type="ECO:0000256" key="2">
    <source>
        <dbReference type="ARBA" id="ARBA00023125"/>
    </source>
</evidence>
<evidence type="ECO:0000256" key="3">
    <source>
        <dbReference type="ARBA" id="ARBA00023163"/>
    </source>
</evidence>
<dbReference type="Pfam" id="PF12802">
    <property type="entry name" value="MarR_2"/>
    <property type="match status" value="1"/>
</dbReference>
<gene>
    <name evidence="5" type="primary">slyA</name>
    <name evidence="5" type="ORF">RNA01_23990</name>
</gene>
<dbReference type="InterPro" id="IPR036390">
    <property type="entry name" value="WH_DNA-bd_sf"/>
</dbReference>
<dbReference type="Proteomes" id="UP000321717">
    <property type="component" value="Unassembled WGS sequence"/>
</dbReference>
<dbReference type="SUPFAM" id="SSF46785">
    <property type="entry name" value="Winged helix' DNA-binding domain"/>
    <property type="match status" value="1"/>
</dbReference>
<evidence type="ECO:0000259" key="4">
    <source>
        <dbReference type="PROSITE" id="PS50995"/>
    </source>
</evidence>
<dbReference type="PROSITE" id="PS01117">
    <property type="entry name" value="HTH_MARR_1"/>
    <property type="match status" value="1"/>
</dbReference>
<dbReference type="EMBL" id="BJZP01000010">
    <property type="protein sequence ID" value="GEO85467.1"/>
    <property type="molecule type" value="Genomic_DNA"/>
</dbReference>
<keyword evidence="3" id="KW-0804">Transcription</keyword>
<dbReference type="InterPro" id="IPR036388">
    <property type="entry name" value="WH-like_DNA-bd_sf"/>
</dbReference>
<dbReference type="PANTHER" id="PTHR33164">
    <property type="entry name" value="TRANSCRIPTIONAL REGULATOR, MARR FAMILY"/>
    <property type="match status" value="1"/>
</dbReference>
<comment type="caution">
    <text evidence="5">The sequence shown here is derived from an EMBL/GenBank/DDBJ whole genome shotgun (WGS) entry which is preliminary data.</text>
</comment>
<dbReference type="InterPro" id="IPR000835">
    <property type="entry name" value="HTH_MarR-typ"/>
</dbReference>
<feature type="domain" description="HTH marR-type" evidence="4">
    <location>
        <begin position="11"/>
        <end position="144"/>
    </location>
</feature>